<reference evidence="2 3" key="1">
    <citation type="submission" date="2024-03" db="EMBL/GenBank/DDBJ databases">
        <title>Community enrichment and isolation of bacterial strains for fucoidan degradation.</title>
        <authorList>
            <person name="Sichert A."/>
        </authorList>
    </citation>
    <scope>NUCLEOTIDE SEQUENCE [LARGE SCALE GENOMIC DNA]</scope>
    <source>
        <strain evidence="2 3">AS81</strain>
    </source>
</reference>
<dbReference type="InterPro" id="IPR038765">
    <property type="entry name" value="Papain-like_cys_pep_sf"/>
</dbReference>
<evidence type="ECO:0000313" key="3">
    <source>
        <dbReference type="Proteomes" id="UP001388366"/>
    </source>
</evidence>
<dbReference type="SUPFAM" id="SSF54001">
    <property type="entry name" value="Cysteine proteinases"/>
    <property type="match status" value="1"/>
</dbReference>
<name>A0ABU9U0D2_9GAMM</name>
<dbReference type="Proteomes" id="UP001388366">
    <property type="component" value="Unassembled WGS sequence"/>
</dbReference>
<dbReference type="RefSeq" id="WP_249118410.1">
    <property type="nucleotide sequence ID" value="NZ_JBBMQU010000009.1"/>
</dbReference>
<gene>
    <name evidence="2" type="ORF">WNY63_07040</name>
</gene>
<dbReference type="Pfam" id="PF06035">
    <property type="entry name" value="Peptidase_C93"/>
    <property type="match status" value="1"/>
</dbReference>
<feature type="chain" id="PRO_5045177409" evidence="1">
    <location>
        <begin position="20"/>
        <end position="226"/>
    </location>
</feature>
<accession>A0ABU9U0D2</accession>
<dbReference type="InterPro" id="IPR010319">
    <property type="entry name" value="Transglutaminase-like_Cys_pept"/>
</dbReference>
<protein>
    <submittedName>
        <fullName evidence="2">Transglutaminase-like cysteine peptidase</fullName>
    </submittedName>
</protein>
<comment type="caution">
    <text evidence="2">The sequence shown here is derived from an EMBL/GenBank/DDBJ whole genome shotgun (WGS) entry which is preliminary data.</text>
</comment>
<evidence type="ECO:0000313" key="2">
    <source>
        <dbReference type="EMBL" id="MEM5550479.1"/>
    </source>
</evidence>
<keyword evidence="1" id="KW-0732">Signal</keyword>
<feature type="signal peptide" evidence="1">
    <location>
        <begin position="1"/>
        <end position="19"/>
    </location>
</feature>
<keyword evidence="3" id="KW-1185">Reference proteome</keyword>
<dbReference type="Gene3D" id="3.10.620.30">
    <property type="match status" value="1"/>
</dbReference>
<organism evidence="2 3">
    <name type="scientific">Pseudoalteromonas neustonica</name>
    <dbReference type="NCBI Taxonomy" id="1840331"/>
    <lineage>
        <taxon>Bacteria</taxon>
        <taxon>Pseudomonadati</taxon>
        <taxon>Pseudomonadota</taxon>
        <taxon>Gammaproteobacteria</taxon>
        <taxon>Alteromonadales</taxon>
        <taxon>Pseudoalteromonadaceae</taxon>
        <taxon>Pseudoalteromonas</taxon>
    </lineage>
</organism>
<dbReference type="PANTHER" id="PTHR39327:SF1">
    <property type="entry name" value="BLR5470 PROTEIN"/>
    <property type="match status" value="1"/>
</dbReference>
<evidence type="ECO:0000256" key="1">
    <source>
        <dbReference type="SAM" id="SignalP"/>
    </source>
</evidence>
<proteinExistence type="predicted"/>
<dbReference type="PANTHER" id="PTHR39327">
    <property type="match status" value="1"/>
</dbReference>
<dbReference type="EMBL" id="JBBMQU010000009">
    <property type="protein sequence ID" value="MEM5550479.1"/>
    <property type="molecule type" value="Genomic_DNA"/>
</dbReference>
<sequence>MNKLLLLACVFAFSLFAFAQKIEERLNNEKFVRFVANKYNQDGVDRYTDWLTLLKKHQSDNTWVQLNAVNSFFNRQVDYYEDIAFWGKKDYWASPIETLGRGGGDCEDYAIAKYFSLLALGVPENKLRLMYVRQLTLDVPHMVLIYFEEENATPLVLDNFKRKVLPATKRPDLKPIYSFNGYGLWLSKAKGIGSKVRNQHGLKSWQSMIDRIEEDLSTYNGEDNID</sequence>